<evidence type="ECO:0008006" key="3">
    <source>
        <dbReference type="Google" id="ProtNLM"/>
    </source>
</evidence>
<proteinExistence type="predicted"/>
<dbReference type="AlphaFoldDB" id="A0A8H5FR99"/>
<dbReference type="Proteomes" id="UP000559027">
    <property type="component" value="Unassembled WGS sequence"/>
</dbReference>
<organism evidence="1 2">
    <name type="scientific">Leucocoprinus leucothites</name>
    <dbReference type="NCBI Taxonomy" id="201217"/>
    <lineage>
        <taxon>Eukaryota</taxon>
        <taxon>Fungi</taxon>
        <taxon>Dikarya</taxon>
        <taxon>Basidiomycota</taxon>
        <taxon>Agaricomycotina</taxon>
        <taxon>Agaricomycetes</taxon>
        <taxon>Agaricomycetidae</taxon>
        <taxon>Agaricales</taxon>
        <taxon>Agaricineae</taxon>
        <taxon>Agaricaceae</taxon>
        <taxon>Leucocoprinus</taxon>
    </lineage>
</organism>
<evidence type="ECO:0000313" key="2">
    <source>
        <dbReference type="Proteomes" id="UP000559027"/>
    </source>
</evidence>
<dbReference type="EMBL" id="JAACJO010000035">
    <property type="protein sequence ID" value="KAF5346196.1"/>
    <property type="molecule type" value="Genomic_DNA"/>
</dbReference>
<name>A0A8H5FR99_9AGAR</name>
<keyword evidence="2" id="KW-1185">Reference proteome</keyword>
<gene>
    <name evidence="1" type="ORF">D9756_011141</name>
</gene>
<protein>
    <recommendedName>
        <fullName evidence="3">F-box domain-containing protein</fullName>
    </recommendedName>
</protein>
<evidence type="ECO:0000313" key="1">
    <source>
        <dbReference type="EMBL" id="KAF5346196.1"/>
    </source>
</evidence>
<accession>A0A8H5FR99</accession>
<dbReference type="OrthoDB" id="3102438at2759"/>
<sequence>MASPNFVKANEHQGLLTKPCPSLPLDVVGEIASNVRDKETWRSASVVSHIWRVAFRPKFFSSIVLGNRFNNLASQPTSATKERLLSFVISVKIRCIITAFVDTGILSTLNKLPNLKNLEITDAGSGWDRATPESTKQLVQLLGKESLRTLTVKFSAVEWSGFPLLVLPYCRNVRVLDLEDTTVLYPLFHDDQHGFSALKQGLASLKGPQHALVPLHSLRLEGTALISRFLHFHLRNTSYISPDKLRNLELDYVDSKVGARTASSIVGQFLKSFGGSVRELAIGVCRPWGAFMATSSVNALTSLVDAQAGLPLEKTDLSKLCEVQVLNLTLTTAICNAPASIAAFPLDWACQLLQKLPAKENILRVGLIYQLVGNCDVALSQLLWKSLDLLWKNLDSILGELGFFPRLQECTIISSIGVRDSEVVSGFTLENWRGMNSSSIDDRFSKIKRRKVKFVAIHIERLSVDGRQS</sequence>
<reference evidence="1 2" key="1">
    <citation type="journal article" date="2020" name="ISME J.">
        <title>Uncovering the hidden diversity of litter-decomposition mechanisms in mushroom-forming fungi.</title>
        <authorList>
            <person name="Floudas D."/>
            <person name="Bentzer J."/>
            <person name="Ahren D."/>
            <person name="Johansson T."/>
            <person name="Persson P."/>
            <person name="Tunlid A."/>
        </authorList>
    </citation>
    <scope>NUCLEOTIDE SEQUENCE [LARGE SCALE GENOMIC DNA]</scope>
    <source>
        <strain evidence="1 2">CBS 146.42</strain>
    </source>
</reference>
<comment type="caution">
    <text evidence="1">The sequence shown here is derived from an EMBL/GenBank/DDBJ whole genome shotgun (WGS) entry which is preliminary data.</text>
</comment>